<evidence type="ECO:0000313" key="1">
    <source>
        <dbReference type="EMBL" id="ACL93811.2"/>
    </source>
</evidence>
<evidence type="ECO:0008006" key="3">
    <source>
        <dbReference type="Google" id="ProtNLM"/>
    </source>
</evidence>
<dbReference type="RefSeq" id="WP_024265530.1">
    <property type="nucleotide sequence ID" value="NC_011916.1"/>
</dbReference>
<reference evidence="1 2" key="1">
    <citation type="journal article" date="2010" name="J. Bacteriol.">
        <title>The genetic basis of laboratory adaptation in Caulobacter crescentus.</title>
        <authorList>
            <person name="Marks M.E."/>
            <person name="Castro-Rojas C.M."/>
            <person name="Teiling C."/>
            <person name="Du L."/>
            <person name="Kapatral V."/>
            <person name="Walunas T.L."/>
            <person name="Crosson S."/>
        </authorList>
    </citation>
    <scope>NUCLEOTIDE SEQUENCE [LARGE SCALE GENOMIC DNA]</scope>
    <source>
        <strain evidence="2">NA1000 / CB15N</strain>
    </source>
</reference>
<dbReference type="AlphaFoldDB" id="A0A0H3C5N4"/>
<dbReference type="KEGG" id="ccs:CCNA_00344"/>
<protein>
    <recommendedName>
        <fullName evidence="3">DUF3088 domain-containing protein</fullName>
    </recommendedName>
</protein>
<dbReference type="HOGENOM" id="CLU_141697_0_0_5"/>
<dbReference type="GeneID" id="7331043"/>
<keyword evidence="2" id="KW-1185">Reference proteome</keyword>
<sequence length="115" mass="12966">MSKDMLYLLRAGFPDMDKVWICPDCAMMEGYLAYYPHLRNALDIVYVDYPRPRADLFERLGEAHQNAPTLILAQAAEDAGPYGEIQSANGWSFLSDARPIIRYLADKHGVAPPHP</sequence>
<evidence type="ECO:0000313" key="2">
    <source>
        <dbReference type="Proteomes" id="UP000001364"/>
    </source>
</evidence>
<accession>A0A0H3C5N4</accession>
<proteinExistence type="predicted"/>
<dbReference type="EMBL" id="CP001340">
    <property type="protein sequence ID" value="ACL93811.2"/>
    <property type="molecule type" value="Genomic_DNA"/>
</dbReference>
<gene>
    <name evidence="1" type="ordered locus">CCNA_00344</name>
</gene>
<name>A0A0H3C5N4_CAUVN</name>
<dbReference type="OrthoDB" id="1356145at2"/>
<dbReference type="RefSeq" id="YP_002515719.2">
    <property type="nucleotide sequence ID" value="NC_011916.1"/>
</dbReference>
<organism evidence="1 2">
    <name type="scientific">Caulobacter vibrioides (strain NA1000 / CB15N)</name>
    <name type="common">Caulobacter crescentus</name>
    <dbReference type="NCBI Taxonomy" id="565050"/>
    <lineage>
        <taxon>Bacteria</taxon>
        <taxon>Pseudomonadati</taxon>
        <taxon>Pseudomonadota</taxon>
        <taxon>Alphaproteobacteria</taxon>
        <taxon>Caulobacterales</taxon>
        <taxon>Caulobacteraceae</taxon>
        <taxon>Caulobacter</taxon>
    </lineage>
</organism>
<dbReference type="InterPro" id="IPR021439">
    <property type="entry name" value="DUF3088"/>
</dbReference>
<dbReference type="Proteomes" id="UP000001364">
    <property type="component" value="Chromosome"/>
</dbReference>
<dbReference type="PATRIC" id="fig|565050.3.peg.343"/>
<dbReference type="Pfam" id="PF11287">
    <property type="entry name" value="DUF3088"/>
    <property type="match status" value="1"/>
</dbReference>